<dbReference type="InterPro" id="IPR027417">
    <property type="entry name" value="P-loop_NTPase"/>
</dbReference>
<dbReference type="OrthoDB" id="120976at2759"/>
<dbReference type="InterPro" id="IPR041267">
    <property type="entry name" value="NLRP_HD2"/>
</dbReference>
<evidence type="ECO:0000313" key="7">
    <source>
        <dbReference type="Proteomes" id="UP000504632"/>
    </source>
</evidence>
<evidence type="ECO:0000256" key="3">
    <source>
        <dbReference type="ARBA" id="ARBA00022614"/>
    </source>
</evidence>
<dbReference type="SMART" id="SM01289">
    <property type="entry name" value="PYRIN"/>
    <property type="match status" value="1"/>
</dbReference>
<feature type="region of interest" description="Disordered" evidence="5">
    <location>
        <begin position="1"/>
        <end position="76"/>
    </location>
</feature>
<dbReference type="RefSeq" id="XP_030633527.1">
    <property type="nucleotide sequence ID" value="XM_030777667.1"/>
</dbReference>
<dbReference type="GeneID" id="115814727"/>
<comment type="subcellular location">
    <subcellularLocation>
        <location evidence="1">Cytoplasm</location>
    </subcellularLocation>
</comment>
<feature type="region of interest" description="Disordered" evidence="5">
    <location>
        <begin position="94"/>
        <end position="121"/>
    </location>
</feature>
<dbReference type="PANTHER" id="PTHR24106">
    <property type="entry name" value="NACHT, LRR AND CARD DOMAINS-CONTAINING"/>
    <property type="match status" value="1"/>
</dbReference>
<evidence type="ECO:0000256" key="4">
    <source>
        <dbReference type="ARBA" id="ARBA00022737"/>
    </source>
</evidence>
<sequence length="765" mass="88781">MSLDGSDNDSEVERICRERPPSSYGSMQSEDHDEEFDDPPESTLRVITEPPVSTTRNGLHRSDSPQTEFTERTQGQSVVIPKEGAFLNEQRGRELVVEEEEENGEEEMEEEQMEEEQMEEEQGVVEEPVDVQPPPEGVGLQSGVLHLELRLPYIFKSMQKILSQLNWGEMNMFKRNLCSRHKNQFVFSDLEESDVLDVVDKLLERCEKGEAVQMATRTLQNINKQELAAELEKTCRRALIQYELRLSHKRRYYCIYEGVARAGQQIFINYIYVEPLISIGGDRVVNMDHEVRRAPPSNHGTFIRPNDIFRPLLPDAKSVRTVLMTGPPAIGNSVAVQKFIVDWTDNVANQDFQFVFPLPGRELNLVCHTDQSLLDILTTFYTETRDMDFLQEPDCSCLFIIDGFEMCNHPLDFQNNPKISDIKTPGKMDALLTSLLSGTLLPHAKIWVTGHRFACRKILPKYVDRLVELRGFTDEQKDEYFTKRAKDLEVGARVLAHVKRSRTLYLMCHMPLFCWIVAYVYERAFRDPEYGQDPPNATNFYTQYVIVQTNRRIERFVGTGLEAQRWRDHDKEFLRNLGKLALRLLESEREDIQEKELTDMGFDLQQVASRCGLLTEVVERPDGDARKRTFRFIHFTLQEYMAALYVYLRFRIDGKNVFEQPIKTTMAKLLKDRPMIDLYRPVVDRALASRTGHLDLFLRFLFGLVCHGTEDHLRGLLMPQYPPAPRGMDEVEKFVNKKIRENASPERCRNLQLCLDELREGRKKD</sequence>
<dbReference type="RefSeq" id="XP_030633526.1">
    <property type="nucleotide sequence ID" value="XM_030777666.1"/>
</dbReference>
<accession>A0A6J2VQQ3</accession>
<protein>
    <submittedName>
        <fullName evidence="8 9">Protein NLRC3-like</fullName>
    </submittedName>
</protein>
<organism evidence="7 8">
    <name type="scientific">Chanos chanos</name>
    <name type="common">Milkfish</name>
    <name type="synonym">Mugil chanos</name>
    <dbReference type="NCBI Taxonomy" id="29144"/>
    <lineage>
        <taxon>Eukaryota</taxon>
        <taxon>Metazoa</taxon>
        <taxon>Chordata</taxon>
        <taxon>Craniata</taxon>
        <taxon>Vertebrata</taxon>
        <taxon>Euteleostomi</taxon>
        <taxon>Actinopterygii</taxon>
        <taxon>Neopterygii</taxon>
        <taxon>Teleostei</taxon>
        <taxon>Ostariophysi</taxon>
        <taxon>Gonorynchiformes</taxon>
        <taxon>Chanidae</taxon>
        <taxon>Chanos</taxon>
    </lineage>
</organism>
<evidence type="ECO:0000256" key="2">
    <source>
        <dbReference type="ARBA" id="ARBA00022490"/>
    </source>
</evidence>
<name>A0A6J2VQQ3_CHACN</name>
<feature type="compositionally biased region" description="Acidic residues" evidence="5">
    <location>
        <begin position="31"/>
        <end position="40"/>
    </location>
</feature>
<proteinExistence type="predicted"/>
<keyword evidence="3" id="KW-0433">Leucine-rich repeat</keyword>
<evidence type="ECO:0000313" key="8">
    <source>
        <dbReference type="RefSeq" id="XP_030633526.1"/>
    </source>
</evidence>
<keyword evidence="7" id="KW-1185">Reference proteome</keyword>
<evidence type="ECO:0000256" key="1">
    <source>
        <dbReference type="ARBA" id="ARBA00004496"/>
    </source>
</evidence>
<dbReference type="PROSITE" id="PS50824">
    <property type="entry name" value="DAPIN"/>
    <property type="match status" value="1"/>
</dbReference>
<evidence type="ECO:0000259" key="6">
    <source>
        <dbReference type="PROSITE" id="PS50824"/>
    </source>
</evidence>
<keyword evidence="2" id="KW-0963">Cytoplasm</keyword>
<dbReference type="InterPro" id="IPR004020">
    <property type="entry name" value="DAPIN"/>
</dbReference>
<dbReference type="GO" id="GO:0005737">
    <property type="term" value="C:cytoplasm"/>
    <property type="evidence" value="ECO:0007669"/>
    <property type="project" value="UniProtKB-SubCell"/>
</dbReference>
<dbReference type="Pfam" id="PF14484">
    <property type="entry name" value="FISNA"/>
    <property type="match status" value="1"/>
</dbReference>
<gene>
    <name evidence="8 9" type="primary">LOC115814727</name>
</gene>
<reference evidence="8 9" key="1">
    <citation type="submission" date="2025-04" db="UniProtKB">
        <authorList>
            <consortium name="RefSeq"/>
        </authorList>
    </citation>
    <scope>IDENTIFICATION</scope>
</reference>
<feature type="compositionally biased region" description="Basic and acidic residues" evidence="5">
    <location>
        <begin position="11"/>
        <end position="20"/>
    </location>
</feature>
<feature type="compositionally biased region" description="Acidic residues" evidence="5">
    <location>
        <begin position="97"/>
        <end position="121"/>
    </location>
</feature>
<dbReference type="InterPro" id="IPR051261">
    <property type="entry name" value="NLR"/>
</dbReference>
<keyword evidence="4" id="KW-0677">Repeat</keyword>
<feature type="domain" description="Pyrin" evidence="6">
    <location>
        <begin position="149"/>
        <end position="237"/>
    </location>
</feature>
<dbReference type="InterPro" id="IPR007111">
    <property type="entry name" value="NACHT_NTPase"/>
</dbReference>
<dbReference type="Gene3D" id="1.10.533.10">
    <property type="entry name" value="Death Domain, Fas"/>
    <property type="match status" value="1"/>
</dbReference>
<dbReference type="InterPro" id="IPR011029">
    <property type="entry name" value="DEATH-like_dom_sf"/>
</dbReference>
<dbReference type="SUPFAM" id="SSF47986">
    <property type="entry name" value="DEATH domain"/>
    <property type="match status" value="1"/>
</dbReference>
<dbReference type="Gene3D" id="3.40.50.300">
    <property type="entry name" value="P-loop containing nucleotide triphosphate hydrolases"/>
    <property type="match status" value="1"/>
</dbReference>
<dbReference type="Pfam" id="PF17776">
    <property type="entry name" value="NLRC4_HD2"/>
    <property type="match status" value="1"/>
</dbReference>
<dbReference type="CTD" id="100538217"/>
<dbReference type="Pfam" id="PF05729">
    <property type="entry name" value="NACHT"/>
    <property type="match status" value="1"/>
</dbReference>
<dbReference type="SMART" id="SM01288">
    <property type="entry name" value="FISNA"/>
    <property type="match status" value="1"/>
</dbReference>
<dbReference type="AlphaFoldDB" id="A0A6J2VQQ3"/>
<evidence type="ECO:0000256" key="5">
    <source>
        <dbReference type="SAM" id="MobiDB-lite"/>
    </source>
</evidence>
<dbReference type="InterPro" id="IPR029495">
    <property type="entry name" value="NACHT-assoc"/>
</dbReference>
<feature type="compositionally biased region" description="Polar residues" evidence="5">
    <location>
        <begin position="64"/>
        <end position="76"/>
    </location>
</feature>
<evidence type="ECO:0000313" key="9">
    <source>
        <dbReference type="RefSeq" id="XP_030633527.1"/>
    </source>
</evidence>
<feature type="compositionally biased region" description="Acidic residues" evidence="5">
    <location>
        <begin position="1"/>
        <end position="10"/>
    </location>
</feature>
<dbReference type="Pfam" id="PF02758">
    <property type="entry name" value="PYRIN"/>
    <property type="match status" value="1"/>
</dbReference>
<dbReference type="Proteomes" id="UP000504632">
    <property type="component" value="Chromosome 6"/>
</dbReference>